<dbReference type="EMBL" id="QKYT01000315">
    <property type="protein sequence ID" value="RIA87296.1"/>
    <property type="molecule type" value="Genomic_DNA"/>
</dbReference>
<dbReference type="STRING" id="658196.A0A397SRQ1"/>
<sequence length="459" mass="52450">MSTSHYLSILLSLPCPNCLDIICLLCKTSTQYSNEDLGAKFSYLVAGAILAGEMNRNSFQTALATIGITNQCSKQSYHNYQNCMYKPIIKDAKLSSRIILLEILDNLENIYLPGQEKILSIGFDYSWSHFRNAYQANNEFLYLGDLSGYNYKPVIAFYTIENSRSIQINNSSRIVHKGNFNGTLRQMEHAILLALLNDIMPILEKTDFTIHICVDVKGLIQHLLDDHSICWSNICWMKDNLELHLQELTLKNYTQTDIDKFRNVITTIFRVPFGQGLVTTLHTSHNETFNRKILKYLDKRIDYWASYSARHALAVIDQNDGLDELVSYKKAIIAYLNDNDTFVSMKTGGGKTLYYALLAICSEGLTIRELIKAGISCATLYANLIQGARVQEKDFRKAWTQLGILKQRWKLAPIMLLTVTCTRSEVNEILRNLTIEKKNLTLIHDSISYRSEIIFNVQE</sequence>
<evidence type="ECO:0000313" key="1">
    <source>
        <dbReference type="EMBL" id="RIA87296.1"/>
    </source>
</evidence>
<name>A0A397SRQ1_9GLOM</name>
<dbReference type="Gene3D" id="3.40.50.300">
    <property type="entry name" value="P-loop containing nucleotide triphosphate hydrolases"/>
    <property type="match status" value="2"/>
</dbReference>
<keyword evidence="2" id="KW-1185">Reference proteome</keyword>
<dbReference type="InterPro" id="IPR027417">
    <property type="entry name" value="P-loop_NTPase"/>
</dbReference>
<dbReference type="OrthoDB" id="2426001at2759"/>
<protein>
    <recommendedName>
        <fullName evidence="3">Helicase ATP-binding domain-containing protein</fullName>
    </recommendedName>
</protein>
<dbReference type="AlphaFoldDB" id="A0A397SRQ1"/>
<evidence type="ECO:0008006" key="3">
    <source>
        <dbReference type="Google" id="ProtNLM"/>
    </source>
</evidence>
<gene>
    <name evidence="1" type="ORF">C1645_827963</name>
</gene>
<proteinExistence type="predicted"/>
<dbReference type="Proteomes" id="UP000265703">
    <property type="component" value="Unassembled WGS sequence"/>
</dbReference>
<organism evidence="1 2">
    <name type="scientific">Glomus cerebriforme</name>
    <dbReference type="NCBI Taxonomy" id="658196"/>
    <lineage>
        <taxon>Eukaryota</taxon>
        <taxon>Fungi</taxon>
        <taxon>Fungi incertae sedis</taxon>
        <taxon>Mucoromycota</taxon>
        <taxon>Glomeromycotina</taxon>
        <taxon>Glomeromycetes</taxon>
        <taxon>Glomerales</taxon>
        <taxon>Glomeraceae</taxon>
        <taxon>Glomus</taxon>
    </lineage>
</organism>
<accession>A0A397SRQ1</accession>
<evidence type="ECO:0000313" key="2">
    <source>
        <dbReference type="Proteomes" id="UP000265703"/>
    </source>
</evidence>
<reference evidence="1 2" key="1">
    <citation type="submission" date="2018-06" db="EMBL/GenBank/DDBJ databases">
        <title>Comparative genomics reveals the genomic features of Rhizophagus irregularis, R. cerebriforme, R. diaphanum and Gigaspora rosea, and their symbiotic lifestyle signature.</title>
        <authorList>
            <person name="Morin E."/>
            <person name="San Clemente H."/>
            <person name="Chen E.C.H."/>
            <person name="De La Providencia I."/>
            <person name="Hainaut M."/>
            <person name="Kuo A."/>
            <person name="Kohler A."/>
            <person name="Murat C."/>
            <person name="Tang N."/>
            <person name="Roy S."/>
            <person name="Loubradou J."/>
            <person name="Henrissat B."/>
            <person name="Grigoriev I.V."/>
            <person name="Corradi N."/>
            <person name="Roux C."/>
            <person name="Martin F.M."/>
        </authorList>
    </citation>
    <scope>NUCLEOTIDE SEQUENCE [LARGE SCALE GENOMIC DNA]</scope>
    <source>
        <strain evidence="1 2">DAOM 227022</strain>
    </source>
</reference>
<comment type="caution">
    <text evidence="1">The sequence shown here is derived from an EMBL/GenBank/DDBJ whole genome shotgun (WGS) entry which is preliminary data.</text>
</comment>
<dbReference type="SUPFAM" id="SSF52540">
    <property type="entry name" value="P-loop containing nucleoside triphosphate hydrolases"/>
    <property type="match status" value="1"/>
</dbReference>